<dbReference type="RefSeq" id="WP_055143093.1">
    <property type="nucleotide sequence ID" value="NZ_JXSZ01000005.1"/>
</dbReference>
<dbReference type="EMBL" id="LGTQ01000005">
    <property type="protein sequence ID" value="KPM49164.1"/>
    <property type="molecule type" value="Genomic_DNA"/>
</dbReference>
<dbReference type="InterPro" id="IPR008620">
    <property type="entry name" value="FixH"/>
</dbReference>
<evidence type="ECO:0000313" key="3">
    <source>
        <dbReference type="Proteomes" id="UP000050454"/>
    </source>
</evidence>
<sequence>MDWGKKITIAYSSFVVFMVGLVYLCIQQKDIFLVTPDYYKEELAYQEKIDAMNNVDALSTDVNVDYTEQGLLVKFPEEVLGSKGQATLYRPSNAGKDIHLPFQLTQNTVLPISTAKLDKGLWVLKLNWEQDNKQYYLEQKLTL</sequence>
<keyword evidence="3" id="KW-1185">Reference proteome</keyword>
<evidence type="ECO:0008006" key="4">
    <source>
        <dbReference type="Google" id="ProtNLM"/>
    </source>
</evidence>
<comment type="caution">
    <text evidence="2">The sequence shown here is derived from an EMBL/GenBank/DDBJ whole genome shotgun (WGS) entry which is preliminary data.</text>
</comment>
<evidence type="ECO:0000256" key="1">
    <source>
        <dbReference type="SAM" id="Phobius"/>
    </source>
</evidence>
<evidence type="ECO:0000313" key="2">
    <source>
        <dbReference type="EMBL" id="KPM49164.1"/>
    </source>
</evidence>
<dbReference type="Proteomes" id="UP000050454">
    <property type="component" value="Unassembled WGS sequence"/>
</dbReference>
<protein>
    <recommendedName>
        <fullName evidence="4">Nitrogen fixation protein FixH</fullName>
    </recommendedName>
</protein>
<keyword evidence="1" id="KW-1133">Transmembrane helix</keyword>
<dbReference type="Pfam" id="PF05751">
    <property type="entry name" value="FixH"/>
    <property type="match status" value="1"/>
</dbReference>
<proteinExistence type="predicted"/>
<feature type="transmembrane region" description="Helical" evidence="1">
    <location>
        <begin position="6"/>
        <end position="26"/>
    </location>
</feature>
<gene>
    <name evidence="2" type="ORF">AFM12_00505</name>
</gene>
<dbReference type="STRING" id="1605367.AFM12_00505"/>
<name>A0A0N8HA47_9BACT</name>
<keyword evidence="1" id="KW-0812">Transmembrane</keyword>
<reference evidence="2 3" key="1">
    <citation type="submission" date="2015-07" db="EMBL/GenBank/DDBJ databases">
        <title>The draft genome sequence of Leadbetterella sp. JN14-9.</title>
        <authorList>
            <person name="Liu Y."/>
            <person name="Du J."/>
            <person name="Shao Z."/>
        </authorList>
    </citation>
    <scope>NUCLEOTIDE SEQUENCE [LARGE SCALE GENOMIC DNA]</scope>
    <source>
        <strain evidence="2 3">JN14-9</strain>
    </source>
</reference>
<dbReference type="AlphaFoldDB" id="A0A0N8HA47"/>
<organism evidence="2 3">
    <name type="scientific">Jiulongibacter sediminis</name>
    <dbReference type="NCBI Taxonomy" id="1605367"/>
    <lineage>
        <taxon>Bacteria</taxon>
        <taxon>Pseudomonadati</taxon>
        <taxon>Bacteroidota</taxon>
        <taxon>Cytophagia</taxon>
        <taxon>Cytophagales</taxon>
        <taxon>Leadbetterellaceae</taxon>
        <taxon>Jiulongibacter</taxon>
    </lineage>
</organism>
<accession>A0A0N8HA47</accession>
<keyword evidence="1" id="KW-0472">Membrane</keyword>